<proteinExistence type="predicted"/>
<name>A0A1E3UFX0_9FIRM</name>
<comment type="caution">
    <text evidence="1">The sequence shown here is derived from an EMBL/GenBank/DDBJ whole genome shotgun (WGS) entry which is preliminary data.</text>
</comment>
<organism evidence="1 2">
    <name type="scientific">Eisenbergiella tayi</name>
    <dbReference type="NCBI Taxonomy" id="1432052"/>
    <lineage>
        <taxon>Bacteria</taxon>
        <taxon>Bacillati</taxon>
        <taxon>Bacillota</taxon>
        <taxon>Clostridia</taxon>
        <taxon>Lachnospirales</taxon>
        <taxon>Lachnospiraceae</taxon>
        <taxon>Eisenbergiella</taxon>
    </lineage>
</organism>
<dbReference type="EMBL" id="MEHA01000012">
    <property type="protein sequence ID" value="ODR49575.1"/>
    <property type="molecule type" value="Genomic_DNA"/>
</dbReference>
<evidence type="ECO:0000313" key="1">
    <source>
        <dbReference type="EMBL" id="ODR49575.1"/>
    </source>
</evidence>
<dbReference type="OrthoDB" id="9864839at2"/>
<accession>A0A1E3UFX0</accession>
<gene>
    <name evidence="1" type="ORF">BEI59_16640</name>
</gene>
<sequence length="62" mass="7330">MNDRCPPDTELHFRSDIHAQCQIEDKNIQQNLNMARKLAINLIKRYKERTASKQALSKIMFN</sequence>
<reference evidence="1 2" key="1">
    <citation type="submission" date="2016-08" db="EMBL/GenBank/DDBJ databases">
        <authorList>
            <person name="Seilhamer J.J."/>
        </authorList>
    </citation>
    <scope>NUCLEOTIDE SEQUENCE [LARGE SCALE GENOMIC DNA]</scope>
    <source>
        <strain evidence="1 2">NML150140-1</strain>
    </source>
</reference>
<evidence type="ECO:0000313" key="2">
    <source>
        <dbReference type="Proteomes" id="UP000094271"/>
    </source>
</evidence>
<dbReference type="RefSeq" id="WP_069431777.1">
    <property type="nucleotide sequence ID" value="NZ_JAYAZY010000013.1"/>
</dbReference>
<protein>
    <submittedName>
        <fullName evidence="1">Uncharacterized protein</fullName>
    </submittedName>
</protein>
<dbReference type="Proteomes" id="UP000094271">
    <property type="component" value="Unassembled WGS sequence"/>
</dbReference>
<dbReference type="AlphaFoldDB" id="A0A1E3UFX0"/>